<evidence type="ECO:0000256" key="4">
    <source>
        <dbReference type="ARBA" id="ARBA00022989"/>
    </source>
</evidence>
<dbReference type="InterPro" id="IPR003838">
    <property type="entry name" value="ABC3_permease_C"/>
</dbReference>
<dbReference type="RefSeq" id="WP_271714174.1">
    <property type="nucleotide sequence ID" value="NZ_AP024169.1"/>
</dbReference>
<accession>A0A7R7ICE6</accession>
<evidence type="ECO:0000313" key="8">
    <source>
        <dbReference type="EMBL" id="BCN28868.1"/>
    </source>
</evidence>
<dbReference type="Proteomes" id="UP000595897">
    <property type="component" value="Chromosome"/>
</dbReference>
<evidence type="ECO:0000256" key="6">
    <source>
        <dbReference type="PIRNR" id="PIRNR018968"/>
    </source>
</evidence>
<dbReference type="PIRSF" id="PIRSF018968">
    <property type="entry name" value="ABC_permease_BceB"/>
    <property type="match status" value="1"/>
</dbReference>
<keyword evidence="9" id="KW-1185">Reference proteome</keyword>
<dbReference type="AlphaFoldDB" id="A0A7R7ICE6"/>
<keyword evidence="2 6" id="KW-1003">Cell membrane</keyword>
<dbReference type="EMBL" id="AP024169">
    <property type="protein sequence ID" value="BCN28868.1"/>
    <property type="molecule type" value="Genomic_DNA"/>
</dbReference>
<feature type="transmembrane region" description="Helical" evidence="6">
    <location>
        <begin position="231"/>
        <end position="254"/>
    </location>
</feature>
<feature type="transmembrane region" description="Helical" evidence="6">
    <location>
        <begin position="530"/>
        <end position="555"/>
    </location>
</feature>
<evidence type="ECO:0000313" key="9">
    <source>
        <dbReference type="Proteomes" id="UP000595897"/>
    </source>
</evidence>
<gene>
    <name evidence="8" type="ORF">bsdtb5_01630</name>
</gene>
<feature type="transmembrane region" description="Helical" evidence="6">
    <location>
        <begin position="625"/>
        <end position="646"/>
    </location>
</feature>
<dbReference type="InterPro" id="IPR052536">
    <property type="entry name" value="ABC-4_Integral_Memb_Prot"/>
</dbReference>
<dbReference type="GO" id="GO:0005886">
    <property type="term" value="C:plasma membrane"/>
    <property type="evidence" value="ECO:0007669"/>
    <property type="project" value="UniProtKB-SubCell"/>
</dbReference>
<keyword evidence="3 6" id="KW-0812">Transmembrane</keyword>
<evidence type="ECO:0000256" key="1">
    <source>
        <dbReference type="ARBA" id="ARBA00004651"/>
    </source>
</evidence>
<feature type="transmembrane region" description="Helical" evidence="6">
    <location>
        <begin position="589"/>
        <end position="619"/>
    </location>
</feature>
<feature type="transmembrane region" description="Helical" evidence="6">
    <location>
        <begin position="149"/>
        <end position="169"/>
    </location>
</feature>
<feature type="transmembrane region" description="Helical" evidence="6">
    <location>
        <begin position="21"/>
        <end position="38"/>
    </location>
</feature>
<dbReference type="GO" id="GO:0055085">
    <property type="term" value="P:transmembrane transport"/>
    <property type="evidence" value="ECO:0007669"/>
    <property type="project" value="UniProtKB-UniRule"/>
</dbReference>
<dbReference type="KEGG" id="ahb:bsdtb5_01630"/>
<evidence type="ECO:0000256" key="2">
    <source>
        <dbReference type="ARBA" id="ARBA00022475"/>
    </source>
</evidence>
<comment type="subcellular location">
    <subcellularLocation>
        <location evidence="1 6">Cell membrane</location>
        <topology evidence="1 6">Multi-pass membrane protein</topology>
    </subcellularLocation>
</comment>
<feature type="transmembrane region" description="Helical" evidence="6">
    <location>
        <begin position="58"/>
        <end position="82"/>
    </location>
</feature>
<name>A0A7R7ICE6_9FIRM</name>
<evidence type="ECO:0000256" key="5">
    <source>
        <dbReference type="ARBA" id="ARBA00023136"/>
    </source>
</evidence>
<organism evidence="8 9">
    <name type="scientific">Anaeromicropila herbilytica</name>
    <dbReference type="NCBI Taxonomy" id="2785025"/>
    <lineage>
        <taxon>Bacteria</taxon>
        <taxon>Bacillati</taxon>
        <taxon>Bacillota</taxon>
        <taxon>Clostridia</taxon>
        <taxon>Lachnospirales</taxon>
        <taxon>Lachnospiraceae</taxon>
        <taxon>Anaeromicropila</taxon>
    </lineage>
</organism>
<feature type="transmembrane region" description="Helical" evidence="6">
    <location>
        <begin position="284"/>
        <end position="309"/>
    </location>
</feature>
<keyword evidence="4 6" id="KW-1133">Transmembrane helix</keyword>
<feature type="transmembrane region" description="Helical" evidence="6">
    <location>
        <begin position="201"/>
        <end position="219"/>
    </location>
</feature>
<keyword evidence="6" id="KW-0813">Transport</keyword>
<dbReference type="InterPro" id="IPR027022">
    <property type="entry name" value="ABC_permease_BceB-typ"/>
</dbReference>
<feature type="transmembrane region" description="Helical" evidence="6">
    <location>
        <begin position="103"/>
        <end position="129"/>
    </location>
</feature>
<feature type="domain" description="ABC3 transporter permease C-terminal" evidence="7">
    <location>
        <begin position="66"/>
        <end position="169"/>
    </location>
</feature>
<evidence type="ECO:0000259" key="7">
    <source>
        <dbReference type="Pfam" id="PF02687"/>
    </source>
</evidence>
<protein>
    <submittedName>
        <fullName evidence="8">ABC transporter permease</fullName>
    </submittedName>
</protein>
<evidence type="ECO:0000256" key="3">
    <source>
        <dbReference type="ARBA" id="ARBA00022692"/>
    </source>
</evidence>
<sequence>MGKFFYSKLAITNLKHNKNAYVPYMLACIGIIFTYFLFSVIGNNEGMKNVSGQSELSLIIRLGQVVVGIFSVIFILYANSFLMKRRKKELGLYGILGLEKRHVSYVMFYETLFMSVVNIGIGLIFGVVFGKLVFLGLLKILKTAGDSTFVISASSVVNTVIFFAILFLIDLVINYVSVHVANPIALLKGGDEGEKEPKTQIIWTLIGVACMAAGYYKAMTVASSVDAITQFFIAVLFVIAGTFLLFMSGSVALLKLLKKNKKLYYQPNNFISISSMIYRMKQNAAGLASICILSTMVLVTASTTIALYMGEEDALREMSPFDITVSAESAKVNDEYLNKLSDLADKNDITVTKTTSYNYIKAYEIIANKKVKKMSRKYSMSYLQTHACGIKFITIEQYNKMIKGSKQLNEKEAIMLNPTFDYKDKTLTIGNETLSVKATETYNGLPKQSDAINRETYIVLNQADLQQVIKELEQIDSDGFKSTEQFDLFQTIKGSRSNRLQYGNDISEWVKTNSSSMDSIDVNRETMFKLYGGLLFIGVFLSLLFLLATVLIIYFKQVSEGFSDRKRFVILRKVGMDQKAIKQTINKQIIMVFFLPLVTAVIHIAFAFKMICMMLQMFYLTNTDLFVKCTIGTILVFSVIYVAVYLTTAKVYYKVVNEEN</sequence>
<dbReference type="Pfam" id="PF02687">
    <property type="entry name" value="FtsX"/>
    <property type="match status" value="2"/>
</dbReference>
<feature type="domain" description="ABC3 transporter permease C-terminal" evidence="7">
    <location>
        <begin position="540"/>
        <end position="649"/>
    </location>
</feature>
<dbReference type="PANTHER" id="PTHR46795:SF3">
    <property type="entry name" value="ABC TRANSPORTER PERMEASE"/>
    <property type="match status" value="1"/>
</dbReference>
<comment type="similarity">
    <text evidence="6">Belongs to the ABC-4 integral membrane protein family.</text>
</comment>
<proteinExistence type="inferred from homology"/>
<dbReference type="PANTHER" id="PTHR46795">
    <property type="entry name" value="ABC TRANSPORTER PERMEASE-RELATED-RELATED"/>
    <property type="match status" value="1"/>
</dbReference>
<reference evidence="8 9" key="1">
    <citation type="submission" date="2020-11" db="EMBL/GenBank/DDBJ databases">
        <title>Draft genome sequencing of a Lachnospiraceae strain isolated from anoxic soil subjected to BSD treatment.</title>
        <authorList>
            <person name="Uek A."/>
            <person name="Tonouchi A."/>
        </authorList>
    </citation>
    <scope>NUCLEOTIDE SEQUENCE [LARGE SCALE GENOMIC DNA]</scope>
    <source>
        <strain evidence="8 9">TB5</strain>
    </source>
</reference>
<keyword evidence="5 6" id="KW-0472">Membrane</keyword>